<dbReference type="Proteomes" id="UP000324748">
    <property type="component" value="Unassembled WGS sequence"/>
</dbReference>
<reference evidence="3 4" key="1">
    <citation type="submission" date="2019-05" db="EMBL/GenBank/DDBJ databases">
        <title>Emergence of the Ug99 lineage of the wheat stem rust pathogen through somatic hybridization.</title>
        <authorList>
            <person name="Li F."/>
            <person name="Upadhyaya N.M."/>
            <person name="Sperschneider J."/>
            <person name="Matny O."/>
            <person name="Nguyen-Phuc H."/>
            <person name="Mago R."/>
            <person name="Raley C."/>
            <person name="Miller M.E."/>
            <person name="Silverstein K.A.T."/>
            <person name="Henningsen E."/>
            <person name="Hirsch C.D."/>
            <person name="Visser B."/>
            <person name="Pretorius Z.A."/>
            <person name="Steffenson B.J."/>
            <person name="Schwessinger B."/>
            <person name="Dodds P.N."/>
            <person name="Figueroa M."/>
        </authorList>
    </citation>
    <scope>NUCLEOTIDE SEQUENCE [LARGE SCALE GENOMIC DNA]</scope>
    <source>
        <strain evidence="1">21-0</strain>
        <strain evidence="2 4">Ug99</strain>
    </source>
</reference>
<dbReference type="EMBL" id="VSWC01000066">
    <property type="protein sequence ID" value="KAA1098133.1"/>
    <property type="molecule type" value="Genomic_DNA"/>
</dbReference>
<comment type="caution">
    <text evidence="1">The sequence shown here is derived from an EMBL/GenBank/DDBJ whole genome shotgun (WGS) entry which is preliminary data.</text>
</comment>
<evidence type="ECO:0000313" key="1">
    <source>
        <dbReference type="EMBL" id="KAA1098133.1"/>
    </source>
</evidence>
<proteinExistence type="predicted"/>
<gene>
    <name evidence="1" type="ORF">PGT21_029179</name>
    <name evidence="2" type="ORF">PGTUg99_029429</name>
</gene>
<accession>A0A5B0PAP8</accession>
<dbReference type="EMBL" id="VDEP01000270">
    <property type="protein sequence ID" value="KAA1116902.1"/>
    <property type="molecule type" value="Genomic_DNA"/>
</dbReference>
<sequence>MASPVGSLSHTCPVSDLKRRLSQKPTIRGWVNHCKNRKSCGPIQFPAIAPFAAGKWQSFSDWRTMLVTAIKGTFHLSFLLSKHPSISNNRLYRQSLSTTSQA</sequence>
<evidence type="ECO:0000313" key="4">
    <source>
        <dbReference type="Proteomes" id="UP000325313"/>
    </source>
</evidence>
<dbReference type="AlphaFoldDB" id="A0A5B0PAP8"/>
<protein>
    <submittedName>
        <fullName evidence="1">Uncharacterized protein</fullName>
    </submittedName>
</protein>
<evidence type="ECO:0000313" key="3">
    <source>
        <dbReference type="Proteomes" id="UP000324748"/>
    </source>
</evidence>
<organism evidence="1 3">
    <name type="scientific">Puccinia graminis f. sp. tritici</name>
    <dbReference type="NCBI Taxonomy" id="56615"/>
    <lineage>
        <taxon>Eukaryota</taxon>
        <taxon>Fungi</taxon>
        <taxon>Dikarya</taxon>
        <taxon>Basidiomycota</taxon>
        <taxon>Pucciniomycotina</taxon>
        <taxon>Pucciniomycetes</taxon>
        <taxon>Pucciniales</taxon>
        <taxon>Pucciniaceae</taxon>
        <taxon>Puccinia</taxon>
    </lineage>
</organism>
<evidence type="ECO:0000313" key="2">
    <source>
        <dbReference type="EMBL" id="KAA1116902.1"/>
    </source>
</evidence>
<dbReference type="Proteomes" id="UP000325313">
    <property type="component" value="Unassembled WGS sequence"/>
</dbReference>
<name>A0A5B0PAP8_PUCGR</name>
<keyword evidence="3" id="KW-1185">Reference proteome</keyword>